<evidence type="ECO:0000256" key="9">
    <source>
        <dbReference type="ARBA" id="ARBA00047493"/>
    </source>
</evidence>
<proteinExistence type="inferred from homology"/>
<keyword evidence="7" id="KW-0460">Magnesium</keyword>
<dbReference type="AlphaFoldDB" id="A0A0Q3T9E8"/>
<keyword evidence="14" id="KW-1185">Reference proteome</keyword>
<dbReference type="PANTHER" id="PTHR11136:SF0">
    <property type="entry name" value="DIHYDROFOLATE SYNTHETASE-RELATED"/>
    <property type="match status" value="1"/>
</dbReference>
<sequence>MKNTEYDKALAFLSSYNGRTTRRDHGYHHKIMVEVLQLIQVDPAEFTFIQITGSCGKGSTAQFISSILTHHAMDHGLFTGPHLTDYEERFAINGSLIDREEFSSIVLDIQQKLEDYPLKDDVGHMHVMIMIALTYFQKHGIQLVVFENGVGGKTDPSNIFDPMIAVFTEITMDHSHLLGSTIEDIILDKSCIIKPTTKYAICGMNNVQARNYLLKIEHHCETVFRFLYRDYDFITTSSDTTGNTFYFKGLHYFLKNIQIEMLGTHQVQNASNAIAVVEALSECGYSFEKDVIIQALYQAALPCRMEMLEKNGMTFLFDGAHNTLELKTLKESIDSLGLQVSSVMLSISSNKDVEKMMKSIHFEQASYIITPHPFRERNIRQEEIEKSLISVKDIQYFYYPDMKSALKKAFELNQKNQIVLVTGSLYLVGYVKKFVLNEGKE</sequence>
<dbReference type="Gene3D" id="3.90.190.20">
    <property type="entry name" value="Mur ligase, C-terminal domain"/>
    <property type="match status" value="1"/>
</dbReference>
<dbReference type="InterPro" id="IPR013221">
    <property type="entry name" value="Mur_ligase_cen"/>
</dbReference>
<dbReference type="Pfam" id="PF08245">
    <property type="entry name" value="Mur_ligase_M"/>
    <property type="match status" value="1"/>
</dbReference>
<dbReference type="GO" id="GO:0005737">
    <property type="term" value="C:cytoplasm"/>
    <property type="evidence" value="ECO:0007669"/>
    <property type="project" value="TreeGrafter"/>
</dbReference>
<evidence type="ECO:0000256" key="3">
    <source>
        <dbReference type="ARBA" id="ARBA00022598"/>
    </source>
</evidence>
<dbReference type="Pfam" id="PF02875">
    <property type="entry name" value="Mur_ligase_C"/>
    <property type="match status" value="1"/>
</dbReference>
<evidence type="ECO:0000256" key="10">
    <source>
        <dbReference type="PIRNR" id="PIRNR001563"/>
    </source>
</evidence>
<dbReference type="InterPro" id="IPR001645">
    <property type="entry name" value="Folylpolyglutamate_synth"/>
</dbReference>
<dbReference type="EC" id="6.3.2.17" evidence="2"/>
<dbReference type="NCBIfam" id="TIGR01499">
    <property type="entry name" value="folC"/>
    <property type="match status" value="1"/>
</dbReference>
<evidence type="ECO:0000256" key="1">
    <source>
        <dbReference type="ARBA" id="ARBA00008276"/>
    </source>
</evidence>
<comment type="catalytic activity">
    <reaction evidence="9">
        <text>(6S)-5,6,7,8-tetrahydrofolyl-(gamma-L-Glu)(n) + L-glutamate + ATP = (6S)-5,6,7,8-tetrahydrofolyl-(gamma-L-Glu)(n+1) + ADP + phosphate + H(+)</text>
        <dbReference type="Rhea" id="RHEA:10580"/>
        <dbReference type="Rhea" id="RHEA-COMP:14738"/>
        <dbReference type="Rhea" id="RHEA-COMP:14740"/>
        <dbReference type="ChEBI" id="CHEBI:15378"/>
        <dbReference type="ChEBI" id="CHEBI:29985"/>
        <dbReference type="ChEBI" id="CHEBI:30616"/>
        <dbReference type="ChEBI" id="CHEBI:43474"/>
        <dbReference type="ChEBI" id="CHEBI:141005"/>
        <dbReference type="ChEBI" id="CHEBI:456216"/>
        <dbReference type="EC" id="6.3.2.17"/>
    </reaction>
</comment>
<keyword evidence="4" id="KW-0479">Metal-binding</keyword>
<dbReference type="InterPro" id="IPR036615">
    <property type="entry name" value="Mur_ligase_C_dom_sf"/>
</dbReference>
<feature type="domain" description="Mur ligase central" evidence="12">
    <location>
        <begin position="51"/>
        <end position="277"/>
    </location>
</feature>
<comment type="similarity">
    <text evidence="1 10">Belongs to the folylpolyglutamate synthase family.</text>
</comment>
<evidence type="ECO:0000259" key="11">
    <source>
        <dbReference type="Pfam" id="PF02875"/>
    </source>
</evidence>
<dbReference type="SUPFAM" id="SSF53244">
    <property type="entry name" value="MurD-like peptide ligases, peptide-binding domain"/>
    <property type="match status" value="1"/>
</dbReference>
<dbReference type="Gene3D" id="3.40.1190.10">
    <property type="entry name" value="Mur-like, catalytic domain"/>
    <property type="match status" value="1"/>
</dbReference>
<evidence type="ECO:0000256" key="5">
    <source>
        <dbReference type="ARBA" id="ARBA00022741"/>
    </source>
</evidence>
<protein>
    <recommendedName>
        <fullName evidence="2">tetrahydrofolate synthase</fullName>
        <ecNumber evidence="2">6.3.2.17</ecNumber>
    </recommendedName>
    <alternativeName>
        <fullName evidence="8">Tetrahydrofolylpolyglutamate synthase</fullName>
    </alternativeName>
</protein>
<evidence type="ECO:0000256" key="2">
    <source>
        <dbReference type="ARBA" id="ARBA00013025"/>
    </source>
</evidence>
<dbReference type="STRING" id="157838.AN964_23785"/>
<gene>
    <name evidence="13" type="ORF">AN964_23785</name>
</gene>
<reference evidence="13 14" key="1">
    <citation type="submission" date="2015-09" db="EMBL/GenBank/DDBJ databases">
        <title>Genome sequencing project for genomic taxonomy and phylogenomics of Bacillus-like bacteria.</title>
        <authorList>
            <person name="Liu B."/>
            <person name="Wang J."/>
            <person name="Zhu Y."/>
            <person name="Liu G."/>
            <person name="Chen Q."/>
            <person name="Chen Z."/>
            <person name="Lan J."/>
            <person name="Che J."/>
            <person name="Ge C."/>
            <person name="Shi H."/>
            <person name="Pan Z."/>
            <person name="Liu X."/>
        </authorList>
    </citation>
    <scope>NUCLEOTIDE SEQUENCE [LARGE SCALE GENOMIC DNA]</scope>
    <source>
        <strain evidence="13 14">LMG 18435</strain>
    </source>
</reference>
<dbReference type="GO" id="GO:0004326">
    <property type="term" value="F:tetrahydrofolylpolyglutamate synthase activity"/>
    <property type="evidence" value="ECO:0007669"/>
    <property type="project" value="UniProtKB-EC"/>
</dbReference>
<feature type="domain" description="Mur ligase C-terminal" evidence="11">
    <location>
        <begin position="304"/>
        <end position="424"/>
    </location>
</feature>
<keyword evidence="5 10" id="KW-0547">Nucleotide-binding</keyword>
<dbReference type="SUPFAM" id="SSF53623">
    <property type="entry name" value="MurD-like peptide ligases, catalytic domain"/>
    <property type="match status" value="1"/>
</dbReference>
<dbReference type="EMBL" id="LJJC01000015">
    <property type="protein sequence ID" value="KQL50662.1"/>
    <property type="molecule type" value="Genomic_DNA"/>
</dbReference>
<dbReference type="GO" id="GO:0046872">
    <property type="term" value="F:metal ion binding"/>
    <property type="evidence" value="ECO:0007669"/>
    <property type="project" value="UniProtKB-KW"/>
</dbReference>
<evidence type="ECO:0000259" key="12">
    <source>
        <dbReference type="Pfam" id="PF08245"/>
    </source>
</evidence>
<evidence type="ECO:0000313" key="13">
    <source>
        <dbReference type="EMBL" id="KQL50662.1"/>
    </source>
</evidence>
<keyword evidence="3 10" id="KW-0436">Ligase</keyword>
<accession>A0A0Q3T9E8</accession>
<dbReference type="GO" id="GO:0008841">
    <property type="term" value="F:dihydrofolate synthase activity"/>
    <property type="evidence" value="ECO:0007669"/>
    <property type="project" value="TreeGrafter"/>
</dbReference>
<dbReference type="InterPro" id="IPR036565">
    <property type="entry name" value="Mur-like_cat_sf"/>
</dbReference>
<dbReference type="OrthoDB" id="9809356at2"/>
<keyword evidence="6 10" id="KW-0067">ATP-binding</keyword>
<dbReference type="PIRSF" id="PIRSF001563">
    <property type="entry name" value="Folylpolyglu_synth"/>
    <property type="match status" value="1"/>
</dbReference>
<evidence type="ECO:0000256" key="6">
    <source>
        <dbReference type="ARBA" id="ARBA00022840"/>
    </source>
</evidence>
<dbReference type="Proteomes" id="UP000051888">
    <property type="component" value="Unassembled WGS sequence"/>
</dbReference>
<dbReference type="GO" id="GO:0005524">
    <property type="term" value="F:ATP binding"/>
    <property type="evidence" value="ECO:0007669"/>
    <property type="project" value="UniProtKB-KW"/>
</dbReference>
<evidence type="ECO:0000256" key="4">
    <source>
        <dbReference type="ARBA" id="ARBA00022723"/>
    </source>
</evidence>
<dbReference type="RefSeq" id="WP_055742264.1">
    <property type="nucleotide sequence ID" value="NZ_JAAIWL010000002.1"/>
</dbReference>
<comment type="caution">
    <text evidence="13">The sequence shown here is derived from an EMBL/GenBank/DDBJ whole genome shotgun (WGS) entry which is preliminary data.</text>
</comment>
<evidence type="ECO:0000256" key="8">
    <source>
        <dbReference type="ARBA" id="ARBA00030592"/>
    </source>
</evidence>
<evidence type="ECO:0000256" key="7">
    <source>
        <dbReference type="ARBA" id="ARBA00022842"/>
    </source>
</evidence>
<organism evidence="13 14">
    <name type="scientific">Heyndrickxia shackletonii</name>
    <dbReference type="NCBI Taxonomy" id="157838"/>
    <lineage>
        <taxon>Bacteria</taxon>
        <taxon>Bacillati</taxon>
        <taxon>Bacillota</taxon>
        <taxon>Bacilli</taxon>
        <taxon>Bacillales</taxon>
        <taxon>Bacillaceae</taxon>
        <taxon>Heyndrickxia</taxon>
    </lineage>
</organism>
<dbReference type="InterPro" id="IPR004101">
    <property type="entry name" value="Mur_ligase_C"/>
</dbReference>
<dbReference type="PATRIC" id="fig|157838.3.peg.5231"/>
<evidence type="ECO:0000313" key="14">
    <source>
        <dbReference type="Proteomes" id="UP000051888"/>
    </source>
</evidence>
<name>A0A0Q3T9E8_9BACI</name>
<dbReference type="PANTHER" id="PTHR11136">
    <property type="entry name" value="FOLYLPOLYGLUTAMATE SYNTHASE-RELATED"/>
    <property type="match status" value="1"/>
</dbReference>